<feature type="domain" description="Phage tail collar" evidence="1">
    <location>
        <begin position="7"/>
        <end position="63"/>
    </location>
</feature>
<evidence type="ECO:0000313" key="3">
    <source>
        <dbReference type="Proteomes" id="UP001058271"/>
    </source>
</evidence>
<keyword evidence="3" id="KW-1185">Reference proteome</keyword>
<sequence>MSDAFVGEIRMFGGAYAPVGWLTCDGSLIAIPEHEVLFSLIGTTYGGDGQSTFALPDLRGRVPVHQGTGPGRTGRVLGESGGAETVTLTTADLPPHTHQPAAATASGTLDGPADAVWATWPNTPYAAGPATRVPMHPAALAPAGGGLPHDNLAPYVTVTFIIATDGIYPSQP</sequence>
<evidence type="ECO:0000313" key="2">
    <source>
        <dbReference type="EMBL" id="UWZ33546.1"/>
    </source>
</evidence>
<dbReference type="EMBL" id="CP073721">
    <property type="protein sequence ID" value="UWZ33546.1"/>
    <property type="molecule type" value="Genomic_DNA"/>
</dbReference>
<dbReference type="RefSeq" id="WP_260722799.1">
    <property type="nucleotide sequence ID" value="NZ_BAAABS010000098.1"/>
</dbReference>
<dbReference type="InterPro" id="IPR037053">
    <property type="entry name" value="Phage_tail_collar_dom_sf"/>
</dbReference>
<reference evidence="2" key="1">
    <citation type="submission" date="2021-04" db="EMBL/GenBank/DDBJ databases">
        <title>Biosynthetic gene clusters of Dactylosporangioum roseum.</title>
        <authorList>
            <person name="Hartkoorn R.C."/>
            <person name="Beaudoing E."/>
            <person name="Hot D."/>
            <person name="Moureu S."/>
        </authorList>
    </citation>
    <scope>NUCLEOTIDE SEQUENCE</scope>
    <source>
        <strain evidence="2">NRRL B-16295</strain>
    </source>
</reference>
<dbReference type="Proteomes" id="UP001058271">
    <property type="component" value="Chromosome"/>
</dbReference>
<evidence type="ECO:0000259" key="1">
    <source>
        <dbReference type="Pfam" id="PF07484"/>
    </source>
</evidence>
<name>A0ABY5YUW9_9ACTN</name>
<dbReference type="Gene3D" id="3.90.1340.10">
    <property type="entry name" value="Phage tail collar domain"/>
    <property type="match status" value="1"/>
</dbReference>
<gene>
    <name evidence="2" type="ORF">Drose_19740</name>
</gene>
<dbReference type="InterPro" id="IPR011083">
    <property type="entry name" value="Phage_tail_collar_dom"/>
</dbReference>
<dbReference type="Pfam" id="PF07484">
    <property type="entry name" value="Collar"/>
    <property type="match status" value="1"/>
</dbReference>
<accession>A0ABY5YUW9</accession>
<protein>
    <submittedName>
        <fullName evidence="2">Phage tail protein</fullName>
    </submittedName>
</protein>
<dbReference type="SUPFAM" id="SSF88874">
    <property type="entry name" value="Receptor-binding domain of short tail fibre protein gp12"/>
    <property type="match status" value="1"/>
</dbReference>
<proteinExistence type="predicted"/>
<organism evidence="2 3">
    <name type="scientific">Dactylosporangium roseum</name>
    <dbReference type="NCBI Taxonomy" id="47989"/>
    <lineage>
        <taxon>Bacteria</taxon>
        <taxon>Bacillati</taxon>
        <taxon>Actinomycetota</taxon>
        <taxon>Actinomycetes</taxon>
        <taxon>Micromonosporales</taxon>
        <taxon>Micromonosporaceae</taxon>
        <taxon>Dactylosporangium</taxon>
    </lineage>
</organism>